<dbReference type="PROSITE" id="PS51374">
    <property type="entry name" value="NDPK_LIKE"/>
    <property type="match status" value="2"/>
</dbReference>
<dbReference type="InterPro" id="IPR034907">
    <property type="entry name" value="NDK-like_dom"/>
</dbReference>
<dbReference type="GO" id="GO:0006183">
    <property type="term" value="P:GTP biosynthetic process"/>
    <property type="evidence" value="ECO:0007669"/>
    <property type="project" value="InterPro"/>
</dbReference>
<dbReference type="Proteomes" id="UP000327044">
    <property type="component" value="Unassembled WGS sequence"/>
</dbReference>
<dbReference type="PROSITE" id="PS51336">
    <property type="entry name" value="DM10"/>
    <property type="match status" value="1"/>
</dbReference>
<keyword evidence="3" id="KW-0206">Cytoskeleton</keyword>
<dbReference type="PANTHER" id="PTHR43109:SF2">
    <property type="entry name" value="NUCLEOSIDE DIPHOSPHATE KINASE 7"/>
    <property type="match status" value="1"/>
</dbReference>
<protein>
    <recommendedName>
        <fullName evidence="7">DM10 domain-containing protein</fullName>
    </recommendedName>
</protein>
<dbReference type="GO" id="GO:0006228">
    <property type="term" value="P:UTP biosynthetic process"/>
    <property type="evidence" value="ECO:0007669"/>
    <property type="project" value="InterPro"/>
</dbReference>
<name>A0A1Y1LGG1_PHOPY</name>
<evidence type="ECO:0000259" key="7">
    <source>
        <dbReference type="PROSITE" id="PS51336"/>
    </source>
</evidence>
<evidence type="ECO:0000313" key="8">
    <source>
        <dbReference type="EMBL" id="JAV72752.1"/>
    </source>
</evidence>
<accession>A0A1Y1LGG1</accession>
<evidence type="ECO:0000256" key="4">
    <source>
        <dbReference type="ARBA" id="ARBA00023273"/>
    </source>
</evidence>
<comment type="caution">
    <text evidence="5">Lacks conserved residue(s) required for the propagation of feature annotation.</text>
</comment>
<dbReference type="EMBL" id="VVIM01000001">
    <property type="protein sequence ID" value="KAB0805531.1"/>
    <property type="molecule type" value="Genomic_DNA"/>
</dbReference>
<keyword evidence="11" id="KW-1185">Reference proteome</keyword>
<evidence type="ECO:0000256" key="1">
    <source>
        <dbReference type="ARBA" id="ARBA00004430"/>
    </source>
</evidence>
<dbReference type="GO" id="GO:0006241">
    <property type="term" value="P:CTP biosynthetic process"/>
    <property type="evidence" value="ECO:0007669"/>
    <property type="project" value="InterPro"/>
</dbReference>
<dbReference type="InterPro" id="IPR037993">
    <property type="entry name" value="NDPk7B"/>
</dbReference>
<dbReference type="EMBL" id="VVIM01000001">
    <property type="protein sequence ID" value="KAB0805065.1"/>
    <property type="molecule type" value="Genomic_DNA"/>
</dbReference>
<reference evidence="9" key="3">
    <citation type="submission" date="2019-08" db="EMBL/GenBank/DDBJ databases">
        <authorList>
            <consortium name="Photinus pyralis genome working group"/>
            <person name="Fallon T.R."/>
            <person name="Sander Lower S.E."/>
            <person name="Weng J.-K."/>
        </authorList>
    </citation>
    <scope>NUCLEOTIDE SEQUENCE</scope>
    <source>
        <strain evidence="9">1611_PpyrPB1</strain>
        <tissue evidence="9">Whole body</tissue>
    </source>
</reference>
<gene>
    <name evidence="9" type="ORF">PPYR_02035</name>
    <name evidence="10" type="ORF">PPYR_02501</name>
</gene>
<keyword evidence="2" id="KW-0963">Cytoplasm</keyword>
<reference evidence="9 11" key="2">
    <citation type="journal article" date="2018" name="Elife">
        <title>Firefly genomes illuminate parallel origins of bioluminescence in beetles.</title>
        <authorList>
            <person name="Fallon T.R."/>
            <person name="Lower S.E."/>
            <person name="Chang C.H."/>
            <person name="Bessho-Uehara M."/>
            <person name="Martin G.J."/>
            <person name="Bewick A.J."/>
            <person name="Behringer M."/>
            <person name="Debat H.J."/>
            <person name="Wong I."/>
            <person name="Day J.C."/>
            <person name="Suvorov A."/>
            <person name="Silva C.J."/>
            <person name="Stanger-Hall K.F."/>
            <person name="Hall D.W."/>
            <person name="Schmitz R.J."/>
            <person name="Nelson D.R."/>
            <person name="Lewis S.M."/>
            <person name="Shigenobu S."/>
            <person name="Bybee S.M."/>
            <person name="Larracuente A.M."/>
            <person name="Oba Y."/>
            <person name="Weng J.K."/>
        </authorList>
    </citation>
    <scope>NUCLEOTIDE SEQUENCE [LARGE SCALE GENOMIC DNA]</scope>
    <source>
        <strain evidence="9">1611_PpyrPB1</strain>
        <tissue evidence="9">Whole body</tissue>
    </source>
</reference>
<evidence type="ECO:0000313" key="10">
    <source>
        <dbReference type="EMBL" id="KAB0805531.1"/>
    </source>
</evidence>
<dbReference type="SUPFAM" id="SSF54919">
    <property type="entry name" value="Nucleoside diphosphate kinase, NDK"/>
    <property type="match status" value="2"/>
</dbReference>
<organism evidence="8">
    <name type="scientific">Photinus pyralis</name>
    <name type="common">Common eastern firefly</name>
    <name type="synonym">Lampyris pyralis</name>
    <dbReference type="NCBI Taxonomy" id="7054"/>
    <lineage>
        <taxon>Eukaryota</taxon>
        <taxon>Metazoa</taxon>
        <taxon>Ecdysozoa</taxon>
        <taxon>Arthropoda</taxon>
        <taxon>Hexapoda</taxon>
        <taxon>Insecta</taxon>
        <taxon>Pterygota</taxon>
        <taxon>Neoptera</taxon>
        <taxon>Endopterygota</taxon>
        <taxon>Coleoptera</taxon>
        <taxon>Polyphaga</taxon>
        <taxon>Elateriformia</taxon>
        <taxon>Elateroidea</taxon>
        <taxon>Lampyridae</taxon>
        <taxon>Lampyrinae</taxon>
        <taxon>Photinus</taxon>
    </lineage>
</organism>
<dbReference type="FunCoup" id="A0A1Y1LGG1">
    <property type="interactions" value="573"/>
</dbReference>
<comment type="similarity">
    <text evidence="5 6">Belongs to the NDK family.</text>
</comment>
<dbReference type="EMBL" id="GEZM01056257">
    <property type="protein sequence ID" value="JAV72752.1"/>
    <property type="molecule type" value="Transcribed_RNA"/>
</dbReference>
<dbReference type="InterPro" id="IPR036850">
    <property type="entry name" value="NDK-like_dom_sf"/>
</dbReference>
<dbReference type="SMART" id="SM00562">
    <property type="entry name" value="NDK"/>
    <property type="match status" value="2"/>
</dbReference>
<evidence type="ECO:0000256" key="6">
    <source>
        <dbReference type="RuleBase" id="RU004011"/>
    </source>
</evidence>
<dbReference type="Gene3D" id="3.30.70.141">
    <property type="entry name" value="Nucleoside diphosphate kinase-like domain"/>
    <property type="match status" value="2"/>
</dbReference>
<dbReference type="PRINTS" id="PR01243">
    <property type="entry name" value="NUCDPKINASE"/>
</dbReference>
<reference evidence="8" key="1">
    <citation type="journal article" date="2016" name="Sci. Rep.">
        <title>Molecular characterization of firefly nuptial gifts: a multi-omics approach sheds light on postcopulatory sexual selection.</title>
        <authorList>
            <person name="Al-Wathiqui N."/>
            <person name="Fallon T.R."/>
            <person name="South A."/>
            <person name="Weng J.K."/>
            <person name="Lewis S.M."/>
        </authorList>
    </citation>
    <scope>NUCLEOTIDE SEQUENCE</scope>
</reference>
<evidence type="ECO:0000313" key="11">
    <source>
        <dbReference type="Proteomes" id="UP000327044"/>
    </source>
</evidence>
<comment type="subcellular location">
    <subcellularLocation>
        <location evidence="1">Cytoplasm</location>
        <location evidence="1">Cytoskeleton</location>
        <location evidence="1">Cilium axoneme</location>
    </subcellularLocation>
</comment>
<dbReference type="SMART" id="SM00676">
    <property type="entry name" value="DM10"/>
    <property type="match status" value="1"/>
</dbReference>
<dbReference type="PANTHER" id="PTHR43109">
    <property type="entry name" value="NUCLEOSIDE DIPHOSPHATE KINASE 7"/>
    <property type="match status" value="1"/>
</dbReference>
<dbReference type="EMBL" id="GEZM01056258">
    <property type="protein sequence ID" value="JAV72751.1"/>
    <property type="molecule type" value="Transcribed_RNA"/>
</dbReference>
<proteinExistence type="inferred from homology"/>
<evidence type="ECO:0000313" key="9">
    <source>
        <dbReference type="EMBL" id="KAB0805065.1"/>
    </source>
</evidence>
<dbReference type="Pfam" id="PF00334">
    <property type="entry name" value="NDK"/>
    <property type="match status" value="2"/>
</dbReference>
<evidence type="ECO:0000256" key="3">
    <source>
        <dbReference type="ARBA" id="ARBA00023212"/>
    </source>
</evidence>
<dbReference type="GO" id="GO:0005813">
    <property type="term" value="C:centrosome"/>
    <property type="evidence" value="ECO:0007669"/>
    <property type="project" value="TreeGrafter"/>
</dbReference>
<evidence type="ECO:0000256" key="5">
    <source>
        <dbReference type="PROSITE-ProRule" id="PRU00706"/>
    </source>
</evidence>
<evidence type="ECO:0000256" key="2">
    <source>
        <dbReference type="ARBA" id="ARBA00022490"/>
    </source>
</evidence>
<feature type="domain" description="DM10" evidence="7">
    <location>
        <begin position="11"/>
        <end position="99"/>
    </location>
</feature>
<dbReference type="AlphaFoldDB" id="A0A1Y1LGG1"/>
<dbReference type="GO" id="GO:0004550">
    <property type="term" value="F:nucleoside diphosphate kinase activity"/>
    <property type="evidence" value="ECO:0007669"/>
    <property type="project" value="InterPro"/>
</dbReference>
<dbReference type="InterPro" id="IPR001564">
    <property type="entry name" value="Nucleoside_diP_kinase"/>
</dbReference>
<dbReference type="InterPro" id="IPR006602">
    <property type="entry name" value="DM10_dom"/>
</dbReference>
<dbReference type="InParanoid" id="A0A1Y1LGG1"/>
<keyword evidence="4" id="KW-0966">Cell projection</keyword>
<dbReference type="OrthoDB" id="270127at2759"/>
<dbReference type="GO" id="GO:0005879">
    <property type="term" value="C:axonemal microtubule"/>
    <property type="evidence" value="ECO:0007669"/>
    <property type="project" value="TreeGrafter"/>
</dbReference>
<sequence length="390" mass="44364">MALKGDDDYDYNERLSFLGDYFDYEAALHKNFLINFYPCDNTVEIFDRDMNRIYLRRAACEGVQLNDMFVGNKIRIYGRQIDLTDYADCKTRNRIGKVKEHTFALIKPGVIDRLGEIITQIEDRQFQICHMLMCNLTRKDALDFYEFRKGDTFLPFMLEHIVSGPVVALELVGIDCVERWRKEIGPRDPAAARTSAPESLRALYGSELASNGFHGADDHEKAVRSACVFFPKGIDAKPPATTAQITDSTLCIIKPHAIKEKKLGPILTAITNNPKFRITAMQMIYISTPNADEFLEVYKGVVSDFHAFMLSYLDGPLVALEISAKIEGINTHEEFRKFAGPSDSDIARQIRPNTLRGMFGVSKYKNAVHCTDLPEDTQLELEYIFKILRD</sequence>
<dbReference type="CDD" id="cd04412">
    <property type="entry name" value="NDPk7B"/>
    <property type="match status" value="1"/>
</dbReference>